<feature type="region of interest" description="Disordered" evidence="1">
    <location>
        <begin position="50"/>
        <end position="80"/>
    </location>
</feature>
<accession>A0A4C1WWF6</accession>
<keyword evidence="3" id="KW-1185">Reference proteome</keyword>
<evidence type="ECO:0000313" key="2">
    <source>
        <dbReference type="EMBL" id="GBP55681.1"/>
    </source>
</evidence>
<gene>
    <name evidence="2" type="ORF">EVAR_18972_1</name>
</gene>
<name>A0A4C1WWF6_EUMVA</name>
<dbReference type="EMBL" id="BGZK01000675">
    <property type="protein sequence ID" value="GBP55681.1"/>
    <property type="molecule type" value="Genomic_DNA"/>
</dbReference>
<organism evidence="2 3">
    <name type="scientific">Eumeta variegata</name>
    <name type="common">Bagworm moth</name>
    <name type="synonym">Eumeta japonica</name>
    <dbReference type="NCBI Taxonomy" id="151549"/>
    <lineage>
        <taxon>Eukaryota</taxon>
        <taxon>Metazoa</taxon>
        <taxon>Ecdysozoa</taxon>
        <taxon>Arthropoda</taxon>
        <taxon>Hexapoda</taxon>
        <taxon>Insecta</taxon>
        <taxon>Pterygota</taxon>
        <taxon>Neoptera</taxon>
        <taxon>Endopterygota</taxon>
        <taxon>Lepidoptera</taxon>
        <taxon>Glossata</taxon>
        <taxon>Ditrysia</taxon>
        <taxon>Tineoidea</taxon>
        <taxon>Psychidae</taxon>
        <taxon>Oiketicinae</taxon>
        <taxon>Eumeta</taxon>
    </lineage>
</organism>
<comment type="caution">
    <text evidence="2">The sequence shown here is derived from an EMBL/GenBank/DDBJ whole genome shotgun (WGS) entry which is preliminary data.</text>
</comment>
<dbReference type="AlphaFoldDB" id="A0A4C1WWF6"/>
<proteinExistence type="predicted"/>
<evidence type="ECO:0000256" key="1">
    <source>
        <dbReference type="SAM" id="MobiDB-lite"/>
    </source>
</evidence>
<reference evidence="2 3" key="1">
    <citation type="journal article" date="2019" name="Commun. Biol.">
        <title>The bagworm genome reveals a unique fibroin gene that provides high tensile strength.</title>
        <authorList>
            <person name="Kono N."/>
            <person name="Nakamura H."/>
            <person name="Ohtoshi R."/>
            <person name="Tomita M."/>
            <person name="Numata K."/>
            <person name="Arakawa K."/>
        </authorList>
    </citation>
    <scope>NUCLEOTIDE SEQUENCE [LARGE SCALE GENOMIC DNA]</scope>
</reference>
<dbReference type="Proteomes" id="UP000299102">
    <property type="component" value="Unassembled WGS sequence"/>
</dbReference>
<protein>
    <submittedName>
        <fullName evidence="2">Uncharacterized protein</fullName>
    </submittedName>
</protein>
<evidence type="ECO:0000313" key="3">
    <source>
        <dbReference type="Proteomes" id="UP000299102"/>
    </source>
</evidence>
<sequence>MRRCTVASRVIAPRYGGETTLRKLLAEQNIITMSVMCDVKKIRGARRTGETAYRARARGKASPAPARAPPPCTHPLSHLGRRSDNLRARETYPYTRNFMINSLIVTVKSNQCTISRRARRGVVRACGALQLNCRRAASRRIITDAVASRISPLALVRVGAARRRRGVFGMENVLAIQ</sequence>